<keyword evidence="2 8" id="KW-0813">Transport</keyword>
<name>A0A430AYE5_9ENTE</name>
<dbReference type="Pfam" id="PF00584">
    <property type="entry name" value="SecE"/>
    <property type="match status" value="1"/>
</dbReference>
<evidence type="ECO:0000256" key="4">
    <source>
        <dbReference type="ARBA" id="ARBA00022927"/>
    </source>
</evidence>
<dbReference type="EMBL" id="NGKA01000006">
    <property type="protein sequence ID" value="RSU13069.1"/>
    <property type="molecule type" value="Genomic_DNA"/>
</dbReference>
<gene>
    <name evidence="8" type="primary">secE</name>
    <name evidence="9" type="ORF">CBF29_05210</name>
</gene>
<evidence type="ECO:0000313" key="9">
    <source>
        <dbReference type="EMBL" id="RSU13069.1"/>
    </source>
</evidence>
<dbReference type="AlphaFoldDB" id="A0A430AYE5"/>
<sequence>MKFFKETAEELKLVTWPKGKKLRKDVAIVIQTAVLFVIFFGIVDYALNFVVTFFAK</sequence>
<keyword evidence="10" id="KW-1185">Reference proteome</keyword>
<evidence type="ECO:0000256" key="7">
    <source>
        <dbReference type="ARBA" id="ARBA00023136"/>
    </source>
</evidence>
<dbReference type="HAMAP" id="MF_00422">
    <property type="entry name" value="SecE"/>
    <property type="match status" value="1"/>
</dbReference>
<comment type="function">
    <text evidence="8">Essential subunit of the Sec protein translocation channel SecYEG. Clamps together the 2 halves of SecY. May contact the channel plug during translocation.</text>
</comment>
<keyword evidence="4 8" id="KW-0653">Protein transport</keyword>
<dbReference type="GO" id="GO:0005886">
    <property type="term" value="C:plasma membrane"/>
    <property type="evidence" value="ECO:0007669"/>
    <property type="project" value="UniProtKB-SubCell"/>
</dbReference>
<comment type="caution">
    <text evidence="9">The sequence shown here is derived from an EMBL/GenBank/DDBJ whole genome shotgun (WGS) entry which is preliminary data.</text>
</comment>
<dbReference type="RefSeq" id="WP_126808100.1">
    <property type="nucleotide sequence ID" value="NZ_NGKA01000006.1"/>
</dbReference>
<dbReference type="InterPro" id="IPR005807">
    <property type="entry name" value="SecE_bac"/>
</dbReference>
<dbReference type="GO" id="GO:0043952">
    <property type="term" value="P:protein transport by the Sec complex"/>
    <property type="evidence" value="ECO:0007669"/>
    <property type="project" value="UniProtKB-UniRule"/>
</dbReference>
<dbReference type="GO" id="GO:0009306">
    <property type="term" value="P:protein secretion"/>
    <property type="evidence" value="ECO:0007669"/>
    <property type="project" value="UniProtKB-UniRule"/>
</dbReference>
<keyword evidence="8" id="KW-1003">Cell membrane</keyword>
<comment type="subunit">
    <text evidence="8">Component of the Sec protein translocase complex. Heterotrimer consisting of SecY, SecE and SecG subunits. The heterotrimers can form oligomers, although 1 heterotrimer is thought to be able to translocate proteins. Interacts with the ribosome. Interacts with SecDF, and other proteins may be involved. Interacts with SecA.</text>
</comment>
<comment type="subcellular location">
    <subcellularLocation>
        <location evidence="8">Cell membrane</location>
        <topology evidence="8">Single-pass membrane protein</topology>
    </subcellularLocation>
    <subcellularLocation>
        <location evidence="1">Membrane</location>
    </subcellularLocation>
</comment>
<dbReference type="InterPro" id="IPR001901">
    <property type="entry name" value="Translocase_SecE/Sec61-g"/>
</dbReference>
<evidence type="ECO:0000256" key="8">
    <source>
        <dbReference type="HAMAP-Rule" id="MF_00422"/>
    </source>
</evidence>
<dbReference type="GO" id="GO:0065002">
    <property type="term" value="P:intracellular protein transmembrane transport"/>
    <property type="evidence" value="ECO:0007669"/>
    <property type="project" value="UniProtKB-UniRule"/>
</dbReference>
<keyword evidence="6 8" id="KW-0811">Translocation</keyword>
<keyword evidence="5 8" id="KW-1133">Transmembrane helix</keyword>
<dbReference type="Gene3D" id="1.20.5.1030">
    <property type="entry name" value="Preprotein translocase secy subunit"/>
    <property type="match status" value="1"/>
</dbReference>
<dbReference type="NCBIfam" id="TIGR00964">
    <property type="entry name" value="secE_bact"/>
    <property type="match status" value="1"/>
</dbReference>
<dbReference type="GO" id="GO:0006605">
    <property type="term" value="P:protein targeting"/>
    <property type="evidence" value="ECO:0007669"/>
    <property type="project" value="UniProtKB-UniRule"/>
</dbReference>
<feature type="transmembrane region" description="Helical" evidence="8">
    <location>
        <begin position="26"/>
        <end position="47"/>
    </location>
</feature>
<proteinExistence type="inferred from homology"/>
<dbReference type="InterPro" id="IPR038379">
    <property type="entry name" value="SecE_sf"/>
</dbReference>
<evidence type="ECO:0000256" key="3">
    <source>
        <dbReference type="ARBA" id="ARBA00022692"/>
    </source>
</evidence>
<dbReference type="OrthoDB" id="9813233at2"/>
<organism evidence="9 10">
    <name type="scientific">Vagococcus elongatus</name>
    <dbReference type="NCBI Taxonomy" id="180344"/>
    <lineage>
        <taxon>Bacteria</taxon>
        <taxon>Bacillati</taxon>
        <taxon>Bacillota</taxon>
        <taxon>Bacilli</taxon>
        <taxon>Lactobacillales</taxon>
        <taxon>Enterococcaceae</taxon>
        <taxon>Vagococcus</taxon>
    </lineage>
</organism>
<reference evidence="9 10" key="1">
    <citation type="submission" date="2017-05" db="EMBL/GenBank/DDBJ databases">
        <title>Vagococcus spp. assemblies.</title>
        <authorList>
            <person name="Gulvik C.A."/>
        </authorList>
    </citation>
    <scope>NUCLEOTIDE SEQUENCE [LARGE SCALE GENOMIC DNA]</scope>
    <source>
        <strain evidence="9 10">CCUG 51432</strain>
    </source>
</reference>
<evidence type="ECO:0000256" key="2">
    <source>
        <dbReference type="ARBA" id="ARBA00022448"/>
    </source>
</evidence>
<evidence type="ECO:0000256" key="1">
    <source>
        <dbReference type="ARBA" id="ARBA00004370"/>
    </source>
</evidence>
<keyword evidence="3 8" id="KW-0812">Transmembrane</keyword>
<keyword evidence="7 8" id="KW-0472">Membrane</keyword>
<accession>A0A430AYE5</accession>
<evidence type="ECO:0000256" key="6">
    <source>
        <dbReference type="ARBA" id="ARBA00023010"/>
    </source>
</evidence>
<dbReference type="GO" id="GO:0008320">
    <property type="term" value="F:protein transmembrane transporter activity"/>
    <property type="evidence" value="ECO:0007669"/>
    <property type="project" value="UniProtKB-UniRule"/>
</dbReference>
<evidence type="ECO:0000313" key="10">
    <source>
        <dbReference type="Proteomes" id="UP000287605"/>
    </source>
</evidence>
<protein>
    <recommendedName>
        <fullName evidence="8">Protein translocase subunit SecE</fullName>
    </recommendedName>
</protein>
<evidence type="ECO:0000256" key="5">
    <source>
        <dbReference type="ARBA" id="ARBA00022989"/>
    </source>
</evidence>
<comment type="similarity">
    <text evidence="8">Belongs to the SecE/SEC61-gamma family.</text>
</comment>
<dbReference type="Proteomes" id="UP000287605">
    <property type="component" value="Unassembled WGS sequence"/>
</dbReference>